<dbReference type="eggNOG" id="COG3518">
    <property type="taxonomic scope" value="Bacteria"/>
</dbReference>
<dbReference type="InterPro" id="IPR053176">
    <property type="entry name" value="T6SS_TssE1-like"/>
</dbReference>
<evidence type="ECO:0000313" key="2">
    <source>
        <dbReference type="EMBL" id="EYF02867.1"/>
    </source>
</evidence>
<dbReference type="EMBL" id="ASRX01000054">
    <property type="protein sequence ID" value="EYF02867.1"/>
    <property type="molecule type" value="Genomic_DNA"/>
</dbReference>
<dbReference type="PANTHER" id="PTHR38595">
    <property type="entry name" value="CYTOPLASMIC PROTEIN-RELATED"/>
    <property type="match status" value="1"/>
</dbReference>
<dbReference type="InterPro" id="IPR017737">
    <property type="entry name" value="TssE1-like"/>
</dbReference>
<organism evidence="2 3">
    <name type="scientific">Chondromyces apiculatus DSM 436</name>
    <dbReference type="NCBI Taxonomy" id="1192034"/>
    <lineage>
        <taxon>Bacteria</taxon>
        <taxon>Pseudomonadati</taxon>
        <taxon>Myxococcota</taxon>
        <taxon>Polyangia</taxon>
        <taxon>Polyangiales</taxon>
        <taxon>Polyangiaceae</taxon>
        <taxon>Chondromyces</taxon>
    </lineage>
</organism>
<dbReference type="AlphaFoldDB" id="A0A017T1I7"/>
<comment type="caution">
    <text evidence="2">The sequence shown here is derived from an EMBL/GenBank/DDBJ whole genome shotgun (WGS) entry which is preliminary data.</text>
</comment>
<dbReference type="SUPFAM" id="SSF160719">
    <property type="entry name" value="gpW/gp25-like"/>
    <property type="match status" value="1"/>
</dbReference>
<dbReference type="Pfam" id="PF04965">
    <property type="entry name" value="GPW_gp25"/>
    <property type="match status" value="1"/>
</dbReference>
<dbReference type="Proteomes" id="UP000019678">
    <property type="component" value="Unassembled WGS sequence"/>
</dbReference>
<dbReference type="InterPro" id="IPR007048">
    <property type="entry name" value="IraD/Gp25-like"/>
</dbReference>
<keyword evidence="3" id="KW-1185">Reference proteome</keyword>
<protein>
    <recommendedName>
        <fullName evidence="1">IraD/Gp25-like domain-containing protein</fullName>
    </recommendedName>
</protein>
<feature type="domain" description="IraD/Gp25-like" evidence="1">
    <location>
        <begin position="40"/>
        <end position="137"/>
    </location>
</feature>
<dbReference type="Gene3D" id="3.10.450.40">
    <property type="match status" value="1"/>
</dbReference>
<dbReference type="NCBIfam" id="TIGR03357">
    <property type="entry name" value="VI_zyme"/>
    <property type="match status" value="1"/>
</dbReference>
<dbReference type="STRING" id="1192034.CAP_6447"/>
<proteinExistence type="predicted"/>
<evidence type="ECO:0000313" key="3">
    <source>
        <dbReference type="Proteomes" id="UP000019678"/>
    </source>
</evidence>
<dbReference type="RefSeq" id="WP_052376277.1">
    <property type="nucleotide sequence ID" value="NZ_ASRX01000054.1"/>
</dbReference>
<sequence length="153" mass="17624">MGNDWGANDAGRVPLFDRLVDEHRYQRSEPRPKRSLDRDELRASIHRELTRLFGTRCPITGDVALTRQRTTLDYGLPDLELGGRALVKEDRLRVARLLRQTIEAFEPRLQRVEVELLDRRDGGTRLVVAIRAVLVTERVREPLSFDMPLPEGT</sequence>
<dbReference type="PANTHER" id="PTHR38595:SF1">
    <property type="entry name" value="TYPE VI SECRETION SYSTEM COMPONENT TSSE1"/>
    <property type="match status" value="1"/>
</dbReference>
<evidence type="ECO:0000259" key="1">
    <source>
        <dbReference type="Pfam" id="PF04965"/>
    </source>
</evidence>
<accession>A0A017T1I7</accession>
<name>A0A017T1I7_9BACT</name>
<reference evidence="2 3" key="1">
    <citation type="submission" date="2013-05" db="EMBL/GenBank/DDBJ databases">
        <title>Genome assembly of Chondromyces apiculatus DSM 436.</title>
        <authorList>
            <person name="Sharma G."/>
            <person name="Khatri I."/>
            <person name="Kaur C."/>
            <person name="Mayilraj S."/>
            <person name="Subramanian S."/>
        </authorList>
    </citation>
    <scope>NUCLEOTIDE SEQUENCE [LARGE SCALE GENOMIC DNA]</scope>
    <source>
        <strain evidence="2 3">DSM 436</strain>
    </source>
</reference>
<dbReference type="OrthoDB" id="7305179at2"/>
<gene>
    <name evidence="2" type="ORF">CAP_6447</name>
</gene>